<accession>A0A927EA01</accession>
<protein>
    <submittedName>
        <fullName evidence="3">MaoC family dehydratase</fullName>
    </submittedName>
</protein>
<organism evidence="3 4">
    <name type="scientific">Bosea spartocytisi</name>
    <dbReference type="NCBI Taxonomy" id="2773451"/>
    <lineage>
        <taxon>Bacteria</taxon>
        <taxon>Pseudomonadati</taxon>
        <taxon>Pseudomonadota</taxon>
        <taxon>Alphaproteobacteria</taxon>
        <taxon>Hyphomicrobiales</taxon>
        <taxon>Boseaceae</taxon>
        <taxon>Bosea</taxon>
    </lineage>
</organism>
<dbReference type="InterPro" id="IPR050965">
    <property type="entry name" value="UPF0336/Enoyl-CoA_hydratase"/>
</dbReference>
<dbReference type="PANTHER" id="PTHR43437:SF3">
    <property type="entry name" value="HYDROXYACYL-THIOESTER DEHYDRATASE TYPE 2, MITOCHONDRIAL"/>
    <property type="match status" value="1"/>
</dbReference>
<sequence length="151" mass="16395">MTVQPVPGGLYTVHAFEDLAVGQSESLMRTVMERDIALFAELSGDANPIHLCEQFAASTKFGQRIAHGMLTASLISALLGTRLPGPGAVYLSQTLTFLSPVRIGDVVTARVEVVELVSERRRARLFCECLVDGKPVMEGEAWVAMPPTPRR</sequence>
<keyword evidence="1" id="KW-0456">Lyase</keyword>
<dbReference type="GO" id="GO:0019171">
    <property type="term" value="F:(3R)-hydroxyacyl-[acyl-carrier-protein] dehydratase activity"/>
    <property type="evidence" value="ECO:0007669"/>
    <property type="project" value="TreeGrafter"/>
</dbReference>
<dbReference type="SUPFAM" id="SSF54637">
    <property type="entry name" value="Thioesterase/thiol ester dehydrase-isomerase"/>
    <property type="match status" value="1"/>
</dbReference>
<evidence type="ECO:0000313" key="3">
    <source>
        <dbReference type="EMBL" id="MBD3846667.1"/>
    </source>
</evidence>
<dbReference type="Gene3D" id="3.10.129.10">
    <property type="entry name" value="Hotdog Thioesterase"/>
    <property type="match status" value="1"/>
</dbReference>
<dbReference type="RefSeq" id="WP_051987672.1">
    <property type="nucleotide sequence ID" value="NZ_JACXWY010000007.1"/>
</dbReference>
<evidence type="ECO:0000313" key="4">
    <source>
        <dbReference type="Proteomes" id="UP000619295"/>
    </source>
</evidence>
<keyword evidence="4" id="KW-1185">Reference proteome</keyword>
<gene>
    <name evidence="3" type="ORF">IED13_13235</name>
</gene>
<evidence type="ECO:0000256" key="1">
    <source>
        <dbReference type="ARBA" id="ARBA00023239"/>
    </source>
</evidence>
<dbReference type="AlphaFoldDB" id="A0A927EA01"/>
<comment type="caution">
    <text evidence="3">The sequence shown here is derived from an EMBL/GenBank/DDBJ whole genome shotgun (WGS) entry which is preliminary data.</text>
</comment>
<dbReference type="Proteomes" id="UP000619295">
    <property type="component" value="Unassembled WGS sequence"/>
</dbReference>
<proteinExistence type="predicted"/>
<name>A0A927EA01_9HYPH</name>
<dbReference type="EMBL" id="JACXWY010000007">
    <property type="protein sequence ID" value="MBD3846667.1"/>
    <property type="molecule type" value="Genomic_DNA"/>
</dbReference>
<feature type="domain" description="MaoC-like" evidence="2">
    <location>
        <begin position="28"/>
        <end position="117"/>
    </location>
</feature>
<dbReference type="InterPro" id="IPR002539">
    <property type="entry name" value="MaoC-like_dom"/>
</dbReference>
<reference evidence="3" key="1">
    <citation type="submission" date="2020-09" db="EMBL/GenBank/DDBJ databases">
        <title>Bosea spartocytisi sp. nov. a root nodule endophyte of Spartocytisus supranubius in the high mountain ecosystem fo the Teide National Park (Canary Islands, Spain).</title>
        <authorList>
            <person name="Pulido-Suarez L."/>
            <person name="Peix A."/>
            <person name="Igual J.M."/>
            <person name="Socas-Perez N."/>
            <person name="Velazquez E."/>
            <person name="Flores-Felix J.D."/>
            <person name="Leon-Barrios M."/>
        </authorList>
    </citation>
    <scope>NUCLEOTIDE SEQUENCE</scope>
    <source>
        <strain evidence="3">SSUT16</strain>
    </source>
</reference>
<evidence type="ECO:0000259" key="2">
    <source>
        <dbReference type="Pfam" id="PF01575"/>
    </source>
</evidence>
<dbReference type="InterPro" id="IPR029069">
    <property type="entry name" value="HotDog_dom_sf"/>
</dbReference>
<dbReference type="FunFam" id="3.10.129.10:FF:000042">
    <property type="entry name" value="MaoC domain protein dehydratase"/>
    <property type="match status" value="1"/>
</dbReference>
<dbReference type="PANTHER" id="PTHR43437">
    <property type="entry name" value="HYDROXYACYL-THIOESTER DEHYDRATASE TYPE 2, MITOCHONDRIAL-RELATED"/>
    <property type="match status" value="1"/>
</dbReference>
<dbReference type="CDD" id="cd03449">
    <property type="entry name" value="R_hydratase"/>
    <property type="match status" value="1"/>
</dbReference>
<dbReference type="GO" id="GO:0006633">
    <property type="term" value="P:fatty acid biosynthetic process"/>
    <property type="evidence" value="ECO:0007669"/>
    <property type="project" value="TreeGrafter"/>
</dbReference>
<dbReference type="Pfam" id="PF01575">
    <property type="entry name" value="MaoC_dehydratas"/>
    <property type="match status" value="1"/>
</dbReference>